<comment type="caution">
    <text evidence="2">The sequence shown here is derived from an EMBL/GenBank/DDBJ whole genome shotgun (WGS) entry which is preliminary data.</text>
</comment>
<feature type="chain" id="PRO_5045246628" evidence="1">
    <location>
        <begin position="21"/>
        <end position="164"/>
    </location>
</feature>
<keyword evidence="1" id="KW-0732">Signal</keyword>
<organism evidence="2 3">
    <name type="scientific">Maritimibacter dapengensis</name>
    <dbReference type="NCBI Taxonomy" id="2836868"/>
    <lineage>
        <taxon>Bacteria</taxon>
        <taxon>Pseudomonadati</taxon>
        <taxon>Pseudomonadota</taxon>
        <taxon>Alphaproteobacteria</taxon>
        <taxon>Rhodobacterales</taxon>
        <taxon>Roseobacteraceae</taxon>
        <taxon>Maritimibacter</taxon>
    </lineage>
</organism>
<proteinExistence type="predicted"/>
<evidence type="ECO:0000313" key="2">
    <source>
        <dbReference type="EMBL" id="MBV7378294.1"/>
    </source>
</evidence>
<gene>
    <name evidence="2" type="ORF">KJP28_05110</name>
</gene>
<keyword evidence="3" id="KW-1185">Reference proteome</keyword>
<dbReference type="EMBL" id="JAHUZE010000001">
    <property type="protein sequence ID" value="MBV7378294.1"/>
    <property type="molecule type" value="Genomic_DNA"/>
</dbReference>
<feature type="signal peptide" evidence="1">
    <location>
        <begin position="1"/>
        <end position="20"/>
    </location>
</feature>
<dbReference type="RefSeq" id="WP_218391195.1">
    <property type="nucleotide sequence ID" value="NZ_JAHUZE010000001.1"/>
</dbReference>
<reference evidence="2 3" key="1">
    <citation type="submission" date="2021-05" db="EMBL/GenBank/DDBJ databases">
        <title>Culturable bacteria isolated from Daya Bay.</title>
        <authorList>
            <person name="Zheng W."/>
            <person name="Yu S."/>
            <person name="Huang Y."/>
        </authorList>
    </citation>
    <scope>NUCLEOTIDE SEQUENCE [LARGE SCALE GENOMIC DNA]</scope>
    <source>
        <strain evidence="2 3">DP4N28-5</strain>
    </source>
</reference>
<sequence length="164" mass="17341">MKALYWIVGAALVAALVATAAPAEPQGCYTRHYSENHLAEHPEQLVANIWVEFSTDTENGGYYAGLGVTTVEGGHVAGTDLADGSFEQGLVCYGDRNPVLCAVDCDGGSFEVVRDTFESIDIRTVYLMVGDTEGCGGAVDISEGPGKPTTYRLFKSPPEGCVVN</sequence>
<dbReference type="Proteomes" id="UP000756530">
    <property type="component" value="Unassembled WGS sequence"/>
</dbReference>
<evidence type="ECO:0000313" key="3">
    <source>
        <dbReference type="Proteomes" id="UP000756530"/>
    </source>
</evidence>
<evidence type="ECO:0000256" key="1">
    <source>
        <dbReference type="SAM" id="SignalP"/>
    </source>
</evidence>
<name>A0ABS6SZ94_9RHOB</name>
<protein>
    <submittedName>
        <fullName evidence="2">Uncharacterized protein</fullName>
    </submittedName>
</protein>
<accession>A0ABS6SZ94</accession>